<keyword evidence="1" id="KW-0812">Transmembrane</keyword>
<dbReference type="AlphaFoldDB" id="A0A0F9C1F4"/>
<sequence>MKKPKLMILFFLIFSITLAITPTAYSQVGTYTFHGAPGDQKILIVKTANNQGMEDLFGADYVGVFEGLFGAGALQIGARKKSLVTAVDFNFNLLGQEGVNYTTDNWDWTLGEFGPTPDISGFDVWSFYSPKNITWRTNLIWSKDTSVYNGALYFAQLPTPVDQYLEEITWAPKWQNLGNTIVHNAEAGDYIIDFPLLPPAFDQYLEDCTETWTYDETYGAWIGYQIKDNENTIIYEFSIDLPSTAAIPGYELPIILGIFSIATIGLIVLMKKKKK</sequence>
<comment type="caution">
    <text evidence="2">The sequence shown here is derived from an EMBL/GenBank/DDBJ whole genome shotgun (WGS) entry which is preliminary data.</text>
</comment>
<keyword evidence="1" id="KW-1133">Transmembrane helix</keyword>
<evidence type="ECO:0000313" key="2">
    <source>
        <dbReference type="EMBL" id="KKL27994.1"/>
    </source>
</evidence>
<proteinExistence type="predicted"/>
<accession>A0A0F9C1F4</accession>
<organism evidence="2">
    <name type="scientific">marine sediment metagenome</name>
    <dbReference type="NCBI Taxonomy" id="412755"/>
    <lineage>
        <taxon>unclassified sequences</taxon>
        <taxon>metagenomes</taxon>
        <taxon>ecological metagenomes</taxon>
    </lineage>
</organism>
<reference evidence="2" key="1">
    <citation type="journal article" date="2015" name="Nature">
        <title>Complex archaea that bridge the gap between prokaryotes and eukaryotes.</title>
        <authorList>
            <person name="Spang A."/>
            <person name="Saw J.H."/>
            <person name="Jorgensen S.L."/>
            <person name="Zaremba-Niedzwiedzka K."/>
            <person name="Martijn J."/>
            <person name="Lind A.E."/>
            <person name="van Eijk R."/>
            <person name="Schleper C."/>
            <person name="Guy L."/>
            <person name="Ettema T.J."/>
        </authorList>
    </citation>
    <scope>NUCLEOTIDE SEQUENCE</scope>
</reference>
<gene>
    <name evidence="2" type="ORF">LCGC14_2379590</name>
</gene>
<keyword evidence="1" id="KW-0472">Membrane</keyword>
<dbReference type="EMBL" id="LAZR01035258">
    <property type="protein sequence ID" value="KKL27994.1"/>
    <property type="molecule type" value="Genomic_DNA"/>
</dbReference>
<feature type="transmembrane region" description="Helical" evidence="1">
    <location>
        <begin position="252"/>
        <end position="270"/>
    </location>
</feature>
<name>A0A0F9C1F4_9ZZZZ</name>
<evidence type="ECO:0000256" key="1">
    <source>
        <dbReference type="SAM" id="Phobius"/>
    </source>
</evidence>
<dbReference type="NCBIfam" id="NF033507">
    <property type="entry name" value="Loki-CTERM"/>
    <property type="match status" value="1"/>
</dbReference>
<protein>
    <submittedName>
        <fullName evidence="2">Uncharacterized protein</fullName>
    </submittedName>
</protein>